<accession>A0AAN9AME3</accession>
<dbReference type="InterPro" id="IPR027417">
    <property type="entry name" value="P-loop_NTPase"/>
</dbReference>
<organism evidence="1 2">
    <name type="scientific">Littorina saxatilis</name>
    <dbReference type="NCBI Taxonomy" id="31220"/>
    <lineage>
        <taxon>Eukaryota</taxon>
        <taxon>Metazoa</taxon>
        <taxon>Spiralia</taxon>
        <taxon>Lophotrochozoa</taxon>
        <taxon>Mollusca</taxon>
        <taxon>Gastropoda</taxon>
        <taxon>Caenogastropoda</taxon>
        <taxon>Littorinimorpha</taxon>
        <taxon>Littorinoidea</taxon>
        <taxon>Littorinidae</taxon>
        <taxon>Littorina</taxon>
    </lineage>
</organism>
<gene>
    <name evidence="1" type="ORF">V1264_024997</name>
</gene>
<evidence type="ECO:0000313" key="1">
    <source>
        <dbReference type="EMBL" id="KAK7089681.1"/>
    </source>
</evidence>
<dbReference type="SUPFAM" id="SSF52540">
    <property type="entry name" value="P-loop containing nucleoside triphosphate hydrolases"/>
    <property type="match status" value="1"/>
</dbReference>
<evidence type="ECO:0000313" key="2">
    <source>
        <dbReference type="Proteomes" id="UP001374579"/>
    </source>
</evidence>
<dbReference type="AlphaFoldDB" id="A0AAN9AME3"/>
<dbReference type="Proteomes" id="UP001374579">
    <property type="component" value="Unassembled WGS sequence"/>
</dbReference>
<protein>
    <submittedName>
        <fullName evidence="1">Uncharacterized protein</fullName>
    </submittedName>
</protein>
<sequence length="464" mass="51288">MAANEEVKIKCGAFEKQITLTAAQKSIVSKQDPFLILNGATGTGKTAVLIAKGLEWLKAGNDVLVLALHGGSIPSSRFIYHTLTEARTASQGPLFPKDRTWGFVKFDFVNVTTAQSVEQALSTLPTHGQRDLHVIMDGAVVEGEHLTILHGDLIIQLKGRIPGLHLWAADWYMPTLNGFGACALDQPLRFPTPLLFEVSVAIQVMKELNILPLNLGFSQFDVTSLHEPGPDVIHLRHKLKGKQLTDKWPVHSEECGRKVAKILREIGVGSTGPGKRGKRSYQYRDVLVLCRNNLDHSQPPPFARGLEASGIPTKVFGKGNYNSVFEVYDDLLLATEDKVFVASQAAAIGLDRRVVVCLTGAMEPEEHWQLTEEEEREVREGGNTTLTLQSQDATFTFTNQPTARERQEEREMRVGRLRSTMELKHRLAIYSRCTEQLVVVHLPKGIEPGPSGSASYDKAKCTIL</sequence>
<comment type="caution">
    <text evidence="1">The sequence shown here is derived from an EMBL/GenBank/DDBJ whole genome shotgun (WGS) entry which is preliminary data.</text>
</comment>
<reference evidence="1 2" key="1">
    <citation type="submission" date="2024-02" db="EMBL/GenBank/DDBJ databases">
        <title>Chromosome-scale genome assembly of the rough periwinkle Littorina saxatilis.</title>
        <authorList>
            <person name="De Jode A."/>
            <person name="Faria R."/>
            <person name="Formenti G."/>
            <person name="Sims Y."/>
            <person name="Smith T.P."/>
            <person name="Tracey A."/>
            <person name="Wood J.M.D."/>
            <person name="Zagrodzka Z.B."/>
            <person name="Johannesson K."/>
            <person name="Butlin R.K."/>
            <person name="Leder E.H."/>
        </authorList>
    </citation>
    <scope>NUCLEOTIDE SEQUENCE [LARGE SCALE GENOMIC DNA]</scope>
    <source>
        <strain evidence="1">Snail1</strain>
        <tissue evidence="1">Muscle</tissue>
    </source>
</reference>
<dbReference type="EMBL" id="JBAMIC010000829">
    <property type="protein sequence ID" value="KAK7089681.1"/>
    <property type="molecule type" value="Genomic_DNA"/>
</dbReference>
<keyword evidence="2" id="KW-1185">Reference proteome</keyword>
<name>A0AAN9AME3_9CAEN</name>
<proteinExistence type="predicted"/>